<gene>
    <name evidence="1" type="ORF">MOTC310_22520</name>
</gene>
<evidence type="ECO:0008006" key="3">
    <source>
        <dbReference type="Google" id="ProtNLM"/>
    </source>
</evidence>
<proteinExistence type="predicted"/>
<accession>A0ABU7TUV6</accession>
<dbReference type="RefSeq" id="WP_234080930.1">
    <property type="nucleotide sequence ID" value="NZ_CP090349.1"/>
</dbReference>
<keyword evidence="2" id="KW-1185">Reference proteome</keyword>
<reference evidence="1 2" key="1">
    <citation type="journal article" date="2012" name="Genet. Mol. Biol.">
        <title>Analysis of 16S rRNA and mxaF genes revealing insights into Methylobacterium niche-specific plant association.</title>
        <authorList>
            <person name="Dourado M.N."/>
            <person name="Andreote F.D."/>
            <person name="Dini-Andreote F."/>
            <person name="Conti R."/>
            <person name="Araujo J.M."/>
            <person name="Araujo W.L."/>
        </authorList>
    </citation>
    <scope>NUCLEOTIDE SEQUENCE [LARGE SCALE GENOMIC DNA]</scope>
    <source>
        <strain evidence="1 2">TC3-10</strain>
    </source>
</reference>
<evidence type="ECO:0000313" key="2">
    <source>
        <dbReference type="Proteomes" id="UP001355206"/>
    </source>
</evidence>
<evidence type="ECO:0000313" key="1">
    <source>
        <dbReference type="EMBL" id="MEE7493082.1"/>
    </source>
</evidence>
<sequence length="105" mass="11742">MTPPTSTSSRSDRGAVEAAARATFARLVETWGRPDLENLGPEDDVYERLDSFAVVELLLETESEIERTVGRYVPLANESILDSTKSPLRRFQGWLDYVAETVEHG</sequence>
<comment type="caution">
    <text evidence="1">The sequence shown here is derived from an EMBL/GenBank/DDBJ whole genome shotgun (WGS) entry which is preliminary data.</text>
</comment>
<organism evidence="1 2">
    <name type="scientific">Methylobacterium oryzae</name>
    <dbReference type="NCBI Taxonomy" id="334852"/>
    <lineage>
        <taxon>Bacteria</taxon>
        <taxon>Pseudomonadati</taxon>
        <taxon>Pseudomonadota</taxon>
        <taxon>Alphaproteobacteria</taxon>
        <taxon>Hyphomicrobiales</taxon>
        <taxon>Methylobacteriaceae</taxon>
        <taxon>Methylobacterium</taxon>
    </lineage>
</organism>
<name>A0ABU7TUV6_9HYPH</name>
<dbReference type="Proteomes" id="UP001355206">
    <property type="component" value="Unassembled WGS sequence"/>
</dbReference>
<protein>
    <recommendedName>
        <fullName evidence="3">Acyl carrier protein</fullName>
    </recommendedName>
</protein>
<dbReference type="EMBL" id="MLCA01000010">
    <property type="protein sequence ID" value="MEE7493082.1"/>
    <property type="molecule type" value="Genomic_DNA"/>
</dbReference>